<evidence type="ECO:0008006" key="4">
    <source>
        <dbReference type="Google" id="ProtNLM"/>
    </source>
</evidence>
<feature type="transmembrane region" description="Helical" evidence="1">
    <location>
        <begin position="162"/>
        <end position="178"/>
    </location>
</feature>
<protein>
    <recommendedName>
        <fullName evidence="4">CPBP family intramembrane metalloprotease</fullName>
    </recommendedName>
</protein>
<feature type="transmembrane region" description="Helical" evidence="1">
    <location>
        <begin position="67"/>
        <end position="88"/>
    </location>
</feature>
<evidence type="ECO:0000313" key="3">
    <source>
        <dbReference type="Proteomes" id="UP001597344"/>
    </source>
</evidence>
<evidence type="ECO:0000256" key="1">
    <source>
        <dbReference type="SAM" id="Phobius"/>
    </source>
</evidence>
<dbReference type="RefSeq" id="WP_378319886.1">
    <property type="nucleotide sequence ID" value="NZ_JBHUHY010000006.1"/>
</dbReference>
<reference evidence="3" key="1">
    <citation type="journal article" date="2019" name="Int. J. Syst. Evol. Microbiol.">
        <title>The Global Catalogue of Microorganisms (GCM) 10K type strain sequencing project: providing services to taxonomists for standard genome sequencing and annotation.</title>
        <authorList>
            <consortium name="The Broad Institute Genomics Platform"/>
            <consortium name="The Broad Institute Genome Sequencing Center for Infectious Disease"/>
            <person name="Wu L."/>
            <person name="Ma J."/>
        </authorList>
    </citation>
    <scope>NUCLEOTIDE SEQUENCE [LARGE SCALE GENOMIC DNA]</scope>
    <source>
        <strain evidence="3">DT92</strain>
    </source>
</reference>
<feature type="transmembrane region" description="Helical" evidence="1">
    <location>
        <begin position="108"/>
        <end position="125"/>
    </location>
</feature>
<name>A0ABW5AX73_9FLAO</name>
<keyword evidence="1" id="KW-0812">Transmembrane</keyword>
<proteinExistence type="predicted"/>
<gene>
    <name evidence="2" type="ORF">ACFSJT_08810</name>
</gene>
<keyword evidence="1" id="KW-1133">Transmembrane helix</keyword>
<accession>A0ABW5AX73</accession>
<dbReference type="Proteomes" id="UP001597344">
    <property type="component" value="Unassembled WGS sequence"/>
</dbReference>
<feature type="transmembrane region" description="Helical" evidence="1">
    <location>
        <begin position="137"/>
        <end position="156"/>
    </location>
</feature>
<sequence>MKLKVCAITGLIFLTLNQILLLKGNEFIQAQKPIDYVHWLLLIGILLTLSLNYIFSDNIFSNTATILTSLGVVALIGQATIDFLWWSYGTDYTGMNDLTNQIMSRPSIRIPFITIGPALFYFGLATHAGKLIRTYPVWSIASFIGVIIIGLGAFVYNNRMPIVLGHIILTLGLAVLICKKGDTTTKTKIGTM</sequence>
<keyword evidence="3" id="KW-1185">Reference proteome</keyword>
<feature type="transmembrane region" description="Helical" evidence="1">
    <location>
        <begin position="37"/>
        <end position="55"/>
    </location>
</feature>
<organism evidence="2 3">
    <name type="scientific">Aquimarina celericrescens</name>
    <dbReference type="NCBI Taxonomy" id="1964542"/>
    <lineage>
        <taxon>Bacteria</taxon>
        <taxon>Pseudomonadati</taxon>
        <taxon>Bacteroidota</taxon>
        <taxon>Flavobacteriia</taxon>
        <taxon>Flavobacteriales</taxon>
        <taxon>Flavobacteriaceae</taxon>
        <taxon>Aquimarina</taxon>
    </lineage>
</organism>
<keyword evidence="1" id="KW-0472">Membrane</keyword>
<dbReference type="EMBL" id="JBHUHY010000006">
    <property type="protein sequence ID" value="MFD2186890.1"/>
    <property type="molecule type" value="Genomic_DNA"/>
</dbReference>
<comment type="caution">
    <text evidence="2">The sequence shown here is derived from an EMBL/GenBank/DDBJ whole genome shotgun (WGS) entry which is preliminary data.</text>
</comment>
<evidence type="ECO:0000313" key="2">
    <source>
        <dbReference type="EMBL" id="MFD2186890.1"/>
    </source>
</evidence>